<evidence type="ECO:0000256" key="3">
    <source>
        <dbReference type="ARBA" id="ARBA00022729"/>
    </source>
</evidence>
<name>A0ABR0JY30_9EURO</name>
<dbReference type="PANTHER" id="PTHR30024:SF47">
    <property type="entry name" value="TAURINE-BINDING PERIPLASMIC PROTEIN"/>
    <property type="match status" value="1"/>
</dbReference>
<keyword evidence="6" id="KW-1185">Reference proteome</keyword>
<keyword evidence="3" id="KW-0732">Signal</keyword>
<proteinExistence type="inferred from homology"/>
<reference evidence="5 6" key="1">
    <citation type="submission" date="2023-08" db="EMBL/GenBank/DDBJ databases">
        <title>Black Yeasts Isolated from many extreme environments.</title>
        <authorList>
            <person name="Coleine C."/>
            <person name="Stajich J.E."/>
            <person name="Selbmann L."/>
        </authorList>
    </citation>
    <scope>NUCLEOTIDE SEQUENCE [LARGE SCALE GENOMIC DNA]</scope>
    <source>
        <strain evidence="5 6">CCFEE 5885</strain>
    </source>
</reference>
<accession>A0ABR0JY30</accession>
<dbReference type="Pfam" id="PF22384">
    <property type="entry name" value="PBP2_Ca3427_like"/>
    <property type="match status" value="1"/>
</dbReference>
<sequence length="317" mass="34891">MTSQNPIRIGYVPEHYLIPLHLAKPQFPDPVELIPFPSGTGHMITSLRSDEIDVAIGLTEGWVAGLMNAQGQKEKGYSIVGSWVRNPLRWALVTGRNRDDIKDVEDLQQHRRVGVSRMGSGSHVMAFVLADQKGWLRQGKDSKSGNLVINPLGPFKDLRDGVTGAGGQGATADFFMWEHFTTKPYFDGDTTPLKHIGEIYTPWPSWHIAASTKTFPVPATDSKLSKLFECLDKGVSDFNKDPQVAIKRLVQGEFGCQYSEEDANEWLVSAKFFEKTKGVNADTMDRVTETLKAAGVIEPTAEVTDTSGVVGIARDDS</sequence>
<evidence type="ECO:0000313" key="5">
    <source>
        <dbReference type="EMBL" id="KAK5077476.1"/>
    </source>
</evidence>
<dbReference type="Proteomes" id="UP001345013">
    <property type="component" value="Unassembled WGS sequence"/>
</dbReference>
<comment type="caution">
    <text evidence="5">The sequence shown here is derived from an EMBL/GenBank/DDBJ whole genome shotgun (WGS) entry which is preliminary data.</text>
</comment>
<evidence type="ECO:0000256" key="2">
    <source>
        <dbReference type="ARBA" id="ARBA00010742"/>
    </source>
</evidence>
<dbReference type="EMBL" id="JAVRRG010000220">
    <property type="protein sequence ID" value="KAK5077476.1"/>
    <property type="molecule type" value="Genomic_DNA"/>
</dbReference>
<protein>
    <recommendedName>
        <fullName evidence="4">Ca3427-like PBP 2 domain-containing protein</fullName>
    </recommendedName>
</protein>
<dbReference type="Gene3D" id="3.40.190.10">
    <property type="entry name" value="Periplasmic binding protein-like II"/>
    <property type="match status" value="2"/>
</dbReference>
<organism evidence="5 6">
    <name type="scientific">Lithohypha guttulata</name>
    <dbReference type="NCBI Taxonomy" id="1690604"/>
    <lineage>
        <taxon>Eukaryota</taxon>
        <taxon>Fungi</taxon>
        <taxon>Dikarya</taxon>
        <taxon>Ascomycota</taxon>
        <taxon>Pezizomycotina</taxon>
        <taxon>Eurotiomycetes</taxon>
        <taxon>Chaetothyriomycetidae</taxon>
        <taxon>Chaetothyriales</taxon>
        <taxon>Trichomeriaceae</taxon>
        <taxon>Lithohypha</taxon>
    </lineage>
</organism>
<feature type="domain" description="Ca3427-like PBP 2" evidence="4">
    <location>
        <begin position="90"/>
        <end position="199"/>
    </location>
</feature>
<evidence type="ECO:0000313" key="6">
    <source>
        <dbReference type="Proteomes" id="UP001345013"/>
    </source>
</evidence>
<dbReference type="InterPro" id="IPR054364">
    <property type="entry name" value="Ca3427-like_PBP2"/>
</dbReference>
<comment type="similarity">
    <text evidence="2">Belongs to the bacterial solute-binding protein SsuA/TauA family.</text>
</comment>
<comment type="subcellular location">
    <subcellularLocation>
        <location evidence="1">Periplasm</location>
    </subcellularLocation>
</comment>
<evidence type="ECO:0000259" key="4">
    <source>
        <dbReference type="Pfam" id="PF22384"/>
    </source>
</evidence>
<dbReference type="SUPFAM" id="SSF53850">
    <property type="entry name" value="Periplasmic binding protein-like II"/>
    <property type="match status" value="1"/>
</dbReference>
<dbReference type="PANTHER" id="PTHR30024">
    <property type="entry name" value="ALIPHATIC SULFONATES-BINDING PROTEIN-RELATED"/>
    <property type="match status" value="1"/>
</dbReference>
<gene>
    <name evidence="5" type="ORF">LTR24_009603</name>
</gene>
<evidence type="ECO:0000256" key="1">
    <source>
        <dbReference type="ARBA" id="ARBA00004418"/>
    </source>
</evidence>